<dbReference type="InterPro" id="IPR009288">
    <property type="entry name" value="AIG2-like_dom"/>
</dbReference>
<evidence type="ECO:0000313" key="8">
    <source>
        <dbReference type="Proteomes" id="UP001152484"/>
    </source>
</evidence>
<dbReference type="InterPro" id="IPR013024">
    <property type="entry name" value="GGCT-like"/>
</dbReference>
<dbReference type="InterPro" id="IPR045038">
    <property type="entry name" value="AIG2-like"/>
</dbReference>
<comment type="similarity">
    <text evidence="2">Belongs to the gamma-glutamylcyclotransferase family.</text>
</comment>
<dbReference type="OrthoDB" id="1044435at2759"/>
<evidence type="ECO:0000256" key="2">
    <source>
        <dbReference type="ARBA" id="ARBA00008861"/>
    </source>
</evidence>
<dbReference type="InterPro" id="IPR036568">
    <property type="entry name" value="GGCT-like_sf"/>
</dbReference>
<proteinExistence type="inferred from homology"/>
<feature type="domain" description="Gamma-glutamylcyclotransferase AIG2-like" evidence="6">
    <location>
        <begin position="10"/>
        <end position="122"/>
    </location>
</feature>
<dbReference type="EMBL" id="CAMAPE010000052">
    <property type="protein sequence ID" value="CAH9108830.1"/>
    <property type="molecule type" value="Genomic_DNA"/>
</dbReference>
<sequence length="167" mass="19475">MAIAQATCNVFVYGSLQADDVVRVLLNRVPPSSPAALHHYQRFSIKGRVYPAILPAERSKVDGRLLWGITLPELEILDNFEDVEYEKRNVDVSLVDDSSEAFQAYTYVWANEADPDLYGEWDFEEWKELHMKDFIRMTAGFVEEKEQLDSRTRVQTYQSFYKQEDDH</sequence>
<dbReference type="Proteomes" id="UP001152484">
    <property type="component" value="Unassembled WGS sequence"/>
</dbReference>
<name>A0A9P0ZSA6_CUSEU</name>
<organism evidence="7 8">
    <name type="scientific">Cuscuta europaea</name>
    <name type="common">European dodder</name>
    <dbReference type="NCBI Taxonomy" id="41803"/>
    <lineage>
        <taxon>Eukaryota</taxon>
        <taxon>Viridiplantae</taxon>
        <taxon>Streptophyta</taxon>
        <taxon>Embryophyta</taxon>
        <taxon>Tracheophyta</taxon>
        <taxon>Spermatophyta</taxon>
        <taxon>Magnoliopsida</taxon>
        <taxon>eudicotyledons</taxon>
        <taxon>Gunneridae</taxon>
        <taxon>Pentapetalae</taxon>
        <taxon>asterids</taxon>
        <taxon>lamiids</taxon>
        <taxon>Solanales</taxon>
        <taxon>Convolvulaceae</taxon>
        <taxon>Cuscuteae</taxon>
        <taxon>Cuscuta</taxon>
        <taxon>Cuscuta subgen. Cuscuta</taxon>
    </lineage>
</organism>
<reference evidence="7" key="1">
    <citation type="submission" date="2022-07" db="EMBL/GenBank/DDBJ databases">
        <authorList>
            <person name="Macas J."/>
            <person name="Novak P."/>
            <person name="Neumann P."/>
        </authorList>
    </citation>
    <scope>NUCLEOTIDE SEQUENCE</scope>
</reference>
<comment type="function">
    <text evidence="1">Putative gamma-glutamylcyclotransferase.</text>
</comment>
<keyword evidence="3" id="KW-0808">Transferase</keyword>
<comment type="caution">
    <text evidence="7">The sequence shown here is derived from an EMBL/GenBank/DDBJ whole genome shotgun (WGS) entry which is preliminary data.</text>
</comment>
<evidence type="ECO:0000256" key="1">
    <source>
        <dbReference type="ARBA" id="ARBA00002782"/>
    </source>
</evidence>
<evidence type="ECO:0000256" key="3">
    <source>
        <dbReference type="ARBA" id="ARBA00022679"/>
    </source>
</evidence>
<keyword evidence="4" id="KW-0012">Acyltransferase</keyword>
<protein>
    <recommendedName>
        <fullName evidence="5">Putative gamma-glutamylcyclotransferase</fullName>
    </recommendedName>
</protein>
<dbReference type="Gene3D" id="3.10.490.10">
    <property type="entry name" value="Gamma-glutamyl cyclotransferase-like"/>
    <property type="match status" value="1"/>
</dbReference>
<dbReference type="PANTHER" id="PTHR31544:SF2">
    <property type="entry name" value="AIG2-LIKE PROTEIN D"/>
    <property type="match status" value="1"/>
</dbReference>
<evidence type="ECO:0000259" key="6">
    <source>
        <dbReference type="Pfam" id="PF06094"/>
    </source>
</evidence>
<dbReference type="GO" id="GO:0016746">
    <property type="term" value="F:acyltransferase activity"/>
    <property type="evidence" value="ECO:0007669"/>
    <property type="project" value="UniProtKB-KW"/>
</dbReference>
<dbReference type="PANTHER" id="PTHR31544">
    <property type="entry name" value="AIG2-LIKE PROTEIN D"/>
    <property type="match status" value="1"/>
</dbReference>
<dbReference type="CDD" id="cd06661">
    <property type="entry name" value="GGCT_like"/>
    <property type="match status" value="1"/>
</dbReference>
<dbReference type="AlphaFoldDB" id="A0A9P0ZSA6"/>
<evidence type="ECO:0000256" key="5">
    <source>
        <dbReference type="ARBA" id="ARBA00030602"/>
    </source>
</evidence>
<accession>A0A9P0ZSA6</accession>
<gene>
    <name evidence="7" type="ORF">CEURO_LOCUS18239</name>
</gene>
<dbReference type="Pfam" id="PF06094">
    <property type="entry name" value="GGACT"/>
    <property type="match status" value="1"/>
</dbReference>
<dbReference type="Gene3D" id="6.10.250.210">
    <property type="match status" value="1"/>
</dbReference>
<keyword evidence="8" id="KW-1185">Reference proteome</keyword>
<evidence type="ECO:0000313" key="7">
    <source>
        <dbReference type="EMBL" id="CAH9108830.1"/>
    </source>
</evidence>
<dbReference type="SUPFAM" id="SSF110857">
    <property type="entry name" value="Gamma-glutamyl cyclotransferase-like"/>
    <property type="match status" value="1"/>
</dbReference>
<evidence type="ECO:0000256" key="4">
    <source>
        <dbReference type="ARBA" id="ARBA00023315"/>
    </source>
</evidence>